<reference evidence="1 3" key="3">
    <citation type="submission" date="2017-08" db="EMBL/GenBank/DDBJ databases">
        <title>WGS of novel Burkholderia cepaca complex species.</title>
        <authorList>
            <person name="Lipuma J."/>
            <person name="Spilker T."/>
        </authorList>
    </citation>
    <scope>NUCLEOTIDE SEQUENCE [LARGE SCALE GENOMIC DNA]</scope>
    <source>
        <strain evidence="1 3">AU17325</strain>
    </source>
</reference>
<dbReference type="Pfam" id="PF10123">
    <property type="entry name" value="Mu-like_Pro"/>
    <property type="match status" value="1"/>
</dbReference>
<dbReference type="EMBL" id="NKFA01000006">
    <property type="protein sequence ID" value="OXI45893.1"/>
    <property type="molecule type" value="Genomic_DNA"/>
</dbReference>
<evidence type="ECO:0000313" key="3">
    <source>
        <dbReference type="Proteomes" id="UP000214600"/>
    </source>
</evidence>
<accession>A0A228I3H2</accession>
<dbReference type="OrthoDB" id="2043985at2"/>
<dbReference type="EMBL" id="NKFA01000020">
    <property type="protein sequence ID" value="OXI36762.1"/>
    <property type="molecule type" value="Genomic_DNA"/>
</dbReference>
<gene>
    <name evidence="2" type="ORF">CFB84_13725</name>
    <name evidence="1" type="ORF">CFB84_32695</name>
</gene>
<dbReference type="AlphaFoldDB" id="A0A228I3H2"/>
<dbReference type="RefSeq" id="WP_089451054.1">
    <property type="nucleotide sequence ID" value="NZ_NKFA01000006.1"/>
</dbReference>
<sequence>MDKFFFASLSLEITPGSGTVQLLPAGDFRANDGRPAECDAWRVTPDGAKRLVAAMAARKTPMVLDYEHQTLSAATSGTPAPAAAWIKTVEWREGQGLYATDVEWTARASAFVEAKEYRFISPVFTYDANGNVLQLINAALTNNPALDGMDEVMLAAASRLASPEFPPAGRDAPAHSSEELSMKELLAALRLIFNLPATATEQEATAAATAFAKVLGATDAAPVDARAVLASQGDRIAALTNATPDPAKYVPIETMNALRDQVATLTNQSQQGQVDGVVTAALSDGRLLPAQESWARDLGKSNFAQLKQYLDTATPIAALRGTQTGGREASGVNVTVTTTVDGELAVCRQLGVTPEAYAKAKEGAK</sequence>
<dbReference type="InterPro" id="IPR012106">
    <property type="entry name" value="Phage_Mu_Gp1"/>
</dbReference>
<evidence type="ECO:0000313" key="2">
    <source>
        <dbReference type="EMBL" id="OXI45893.1"/>
    </source>
</evidence>
<proteinExistence type="predicted"/>
<dbReference type="PIRSF" id="PIRSF016624">
    <property type="entry name" value="Mu_prophg_I"/>
    <property type="match status" value="1"/>
</dbReference>
<reference evidence="1" key="2">
    <citation type="submission" date="2017-06" db="EMBL/GenBank/DDBJ databases">
        <authorList>
            <person name="Kim H.J."/>
            <person name="Triplett B.A."/>
        </authorList>
    </citation>
    <scope>NUCLEOTIDE SEQUENCE [LARGE SCALE GENOMIC DNA]</scope>
    <source>
        <strain evidence="1">AU17325</strain>
    </source>
</reference>
<organism evidence="1 3">
    <name type="scientific">Burkholderia aenigmatica</name>
    <dbReference type="NCBI Taxonomy" id="2015348"/>
    <lineage>
        <taxon>Bacteria</taxon>
        <taxon>Pseudomonadati</taxon>
        <taxon>Pseudomonadota</taxon>
        <taxon>Betaproteobacteria</taxon>
        <taxon>Burkholderiales</taxon>
        <taxon>Burkholderiaceae</taxon>
        <taxon>Burkholderia</taxon>
        <taxon>Burkholderia cepacia complex</taxon>
    </lineage>
</organism>
<evidence type="ECO:0008006" key="4">
    <source>
        <dbReference type="Google" id="ProtNLM"/>
    </source>
</evidence>
<protein>
    <recommendedName>
        <fullName evidence="4">Protease</fullName>
    </recommendedName>
</protein>
<comment type="caution">
    <text evidence="1">The sequence shown here is derived from an EMBL/GenBank/DDBJ whole genome shotgun (WGS) entry which is preliminary data.</text>
</comment>
<name>A0A228I3H2_9BURK</name>
<dbReference type="Proteomes" id="UP000214600">
    <property type="component" value="Unassembled WGS sequence"/>
</dbReference>
<reference evidence="3" key="1">
    <citation type="submission" date="2017-06" db="EMBL/GenBank/DDBJ databases">
        <authorList>
            <person name="LiPuma J."/>
            <person name="Spilker T."/>
        </authorList>
    </citation>
    <scope>NUCLEOTIDE SEQUENCE [LARGE SCALE GENOMIC DNA]</scope>
    <source>
        <strain evidence="3">AU17325</strain>
    </source>
</reference>
<evidence type="ECO:0000313" key="1">
    <source>
        <dbReference type="EMBL" id="OXI36762.1"/>
    </source>
</evidence>